<evidence type="ECO:0000313" key="1">
    <source>
        <dbReference type="EMBL" id="KAF5898879.1"/>
    </source>
</evidence>
<accession>A0A8J4TW01</accession>
<protein>
    <submittedName>
        <fullName evidence="1">GDP-mannose transporter</fullName>
    </submittedName>
</protein>
<reference evidence="1" key="1">
    <citation type="submission" date="2020-07" db="EMBL/GenBank/DDBJ databases">
        <title>Clarias magur genome sequencing, assembly and annotation.</title>
        <authorList>
            <person name="Kushwaha B."/>
            <person name="Kumar R."/>
            <person name="Das P."/>
            <person name="Joshi C.G."/>
            <person name="Kumar D."/>
            <person name="Nagpure N.S."/>
            <person name="Pandey M."/>
            <person name="Agarwal S."/>
            <person name="Srivastava S."/>
            <person name="Singh M."/>
            <person name="Sahoo L."/>
            <person name="Jayasankar P."/>
            <person name="Meher P.K."/>
            <person name="Koringa P.G."/>
            <person name="Iquebal M.A."/>
            <person name="Das S.P."/>
            <person name="Bit A."/>
            <person name="Patnaik S."/>
            <person name="Patel N."/>
            <person name="Shah T.M."/>
            <person name="Hinsu A."/>
            <person name="Jena J.K."/>
        </authorList>
    </citation>
    <scope>NUCLEOTIDE SEQUENCE</scope>
    <source>
        <strain evidence="1">CIFAMagur01</strain>
        <tissue evidence="1">Testis</tissue>
    </source>
</reference>
<feature type="non-terminal residue" evidence="1">
    <location>
        <position position="1"/>
    </location>
</feature>
<proteinExistence type="predicted"/>
<organism evidence="1 2">
    <name type="scientific">Clarias magur</name>
    <name type="common">Asian catfish</name>
    <name type="synonym">Macropteronotus magur</name>
    <dbReference type="NCBI Taxonomy" id="1594786"/>
    <lineage>
        <taxon>Eukaryota</taxon>
        <taxon>Metazoa</taxon>
        <taxon>Chordata</taxon>
        <taxon>Craniata</taxon>
        <taxon>Vertebrata</taxon>
        <taxon>Euteleostomi</taxon>
        <taxon>Actinopterygii</taxon>
        <taxon>Neopterygii</taxon>
        <taxon>Teleostei</taxon>
        <taxon>Ostariophysi</taxon>
        <taxon>Siluriformes</taxon>
        <taxon>Clariidae</taxon>
        <taxon>Clarias</taxon>
    </lineage>
</organism>
<keyword evidence="2" id="KW-1185">Reference proteome</keyword>
<comment type="caution">
    <text evidence="1">The sequence shown here is derived from an EMBL/GenBank/DDBJ whole genome shotgun (WGS) entry which is preliminary data.</text>
</comment>
<dbReference type="AlphaFoldDB" id="A0A8J4TW01"/>
<feature type="non-terminal residue" evidence="1">
    <location>
        <position position="50"/>
    </location>
</feature>
<gene>
    <name evidence="1" type="primary">gmt1</name>
    <name evidence="1" type="ORF">DAT39_011360</name>
</gene>
<dbReference type="EMBL" id="QNUK01000184">
    <property type="protein sequence ID" value="KAF5898879.1"/>
    <property type="molecule type" value="Genomic_DNA"/>
</dbReference>
<name>A0A8J4TW01_CLAMG</name>
<dbReference type="Proteomes" id="UP000727407">
    <property type="component" value="Unassembled WGS sequence"/>
</dbReference>
<evidence type="ECO:0000313" key="2">
    <source>
        <dbReference type="Proteomes" id="UP000727407"/>
    </source>
</evidence>
<sequence length="50" mass="5646">VCLCSERERGTVAEKVANKSFKDFGLLGMLSNRVILGIVLVFQTREMPCW</sequence>